<evidence type="ECO:0000313" key="8">
    <source>
        <dbReference type="Proteomes" id="UP001465755"/>
    </source>
</evidence>
<evidence type="ECO:0000256" key="4">
    <source>
        <dbReference type="ARBA" id="ARBA00022989"/>
    </source>
</evidence>
<evidence type="ECO:0000256" key="6">
    <source>
        <dbReference type="SAM" id="Phobius"/>
    </source>
</evidence>
<protein>
    <recommendedName>
        <fullName evidence="9">Amino acid permease</fullName>
    </recommendedName>
</protein>
<feature type="transmembrane region" description="Helical" evidence="6">
    <location>
        <begin position="26"/>
        <end position="51"/>
    </location>
</feature>
<dbReference type="PANTHER" id="PTHR45649:SF26">
    <property type="entry name" value="OS04G0435100 PROTEIN"/>
    <property type="match status" value="1"/>
</dbReference>
<comment type="caution">
    <text evidence="7">The sequence shown here is derived from an EMBL/GenBank/DDBJ whole genome shotgun (WGS) entry which is preliminary data.</text>
</comment>
<comment type="subcellular location">
    <subcellularLocation>
        <location evidence="1">Membrane</location>
        <topology evidence="1">Multi-pass membrane protein</topology>
    </subcellularLocation>
</comment>
<feature type="transmembrane region" description="Helical" evidence="6">
    <location>
        <begin position="63"/>
        <end position="84"/>
    </location>
</feature>
<dbReference type="InterPro" id="IPR002293">
    <property type="entry name" value="AA/rel_permease1"/>
</dbReference>
<reference evidence="7 8" key="1">
    <citation type="journal article" date="2024" name="Nat. Commun.">
        <title>Phylogenomics reveals the evolutionary origins of lichenization in chlorophyte algae.</title>
        <authorList>
            <person name="Puginier C."/>
            <person name="Libourel C."/>
            <person name="Otte J."/>
            <person name="Skaloud P."/>
            <person name="Haon M."/>
            <person name="Grisel S."/>
            <person name="Petersen M."/>
            <person name="Berrin J.G."/>
            <person name="Delaux P.M."/>
            <person name="Dal Grande F."/>
            <person name="Keller J."/>
        </authorList>
    </citation>
    <scope>NUCLEOTIDE SEQUENCE [LARGE SCALE GENOMIC DNA]</scope>
    <source>
        <strain evidence="7 8">SAG 2036</strain>
    </source>
</reference>
<dbReference type="Gene3D" id="1.20.1740.10">
    <property type="entry name" value="Amino acid/polyamine transporter I"/>
    <property type="match status" value="1"/>
</dbReference>
<dbReference type="GO" id="GO:0022857">
    <property type="term" value="F:transmembrane transporter activity"/>
    <property type="evidence" value="ECO:0007669"/>
    <property type="project" value="InterPro"/>
</dbReference>
<dbReference type="Proteomes" id="UP001465755">
    <property type="component" value="Unassembled WGS sequence"/>
</dbReference>
<accession>A0AAW1NSW9</accession>
<keyword evidence="5 6" id="KW-0472">Membrane</keyword>
<evidence type="ECO:0000256" key="2">
    <source>
        <dbReference type="ARBA" id="ARBA00022448"/>
    </source>
</evidence>
<gene>
    <name evidence="7" type="ORF">WJX73_006146</name>
</gene>
<dbReference type="Pfam" id="PF13520">
    <property type="entry name" value="AA_permease_2"/>
    <property type="match status" value="1"/>
</dbReference>
<organism evidence="7 8">
    <name type="scientific">Symbiochloris irregularis</name>
    <dbReference type="NCBI Taxonomy" id="706552"/>
    <lineage>
        <taxon>Eukaryota</taxon>
        <taxon>Viridiplantae</taxon>
        <taxon>Chlorophyta</taxon>
        <taxon>core chlorophytes</taxon>
        <taxon>Trebouxiophyceae</taxon>
        <taxon>Trebouxiales</taxon>
        <taxon>Trebouxiaceae</taxon>
        <taxon>Symbiochloris</taxon>
    </lineage>
</organism>
<evidence type="ECO:0008006" key="9">
    <source>
        <dbReference type="Google" id="ProtNLM"/>
    </source>
</evidence>
<sequence length="160" mass="16813">MPHSPSDDKLLAQLGLSQVFKRELHFVHNFCISFLCICAAGSLTSTLTLAWNSGGPAACIYGWLLSSLACCALGLAMAEITSALPTCGGPYYWASVLGRERGPLLGWFSGWFSLIGEAALAGAYAASVSALLVNLASVNHEVNITPAQQLGIYTGGAYRL</sequence>
<dbReference type="PANTHER" id="PTHR45649">
    <property type="entry name" value="AMINO-ACID PERMEASE BAT1"/>
    <property type="match status" value="1"/>
</dbReference>
<evidence type="ECO:0000256" key="3">
    <source>
        <dbReference type="ARBA" id="ARBA00022692"/>
    </source>
</evidence>
<keyword evidence="2" id="KW-0813">Transport</keyword>
<keyword evidence="3 6" id="KW-0812">Transmembrane</keyword>
<keyword evidence="4 6" id="KW-1133">Transmembrane helix</keyword>
<keyword evidence="8" id="KW-1185">Reference proteome</keyword>
<proteinExistence type="predicted"/>
<dbReference type="GO" id="GO:0016020">
    <property type="term" value="C:membrane"/>
    <property type="evidence" value="ECO:0007669"/>
    <property type="project" value="UniProtKB-SubCell"/>
</dbReference>
<dbReference type="AlphaFoldDB" id="A0AAW1NSW9"/>
<evidence type="ECO:0000256" key="1">
    <source>
        <dbReference type="ARBA" id="ARBA00004141"/>
    </source>
</evidence>
<feature type="transmembrane region" description="Helical" evidence="6">
    <location>
        <begin position="104"/>
        <end position="126"/>
    </location>
</feature>
<name>A0AAW1NSW9_9CHLO</name>
<dbReference type="EMBL" id="JALJOQ010000153">
    <property type="protein sequence ID" value="KAK9793204.1"/>
    <property type="molecule type" value="Genomic_DNA"/>
</dbReference>
<evidence type="ECO:0000256" key="5">
    <source>
        <dbReference type="ARBA" id="ARBA00023136"/>
    </source>
</evidence>
<evidence type="ECO:0000313" key="7">
    <source>
        <dbReference type="EMBL" id="KAK9793204.1"/>
    </source>
</evidence>